<comment type="similarity">
    <text evidence="2 4">Belongs to the pyridoxal phosphate-binding protein YggS/PROSC family.</text>
</comment>
<keyword evidence="7" id="KW-1185">Reference proteome</keyword>
<evidence type="ECO:0000256" key="3">
    <source>
        <dbReference type="PIRSR" id="PIRSR004848-1"/>
    </source>
</evidence>
<dbReference type="AlphaFoldDB" id="A0A517MEA8"/>
<dbReference type="CDD" id="cd00635">
    <property type="entry name" value="PLPDE_III_YBL036c_like"/>
    <property type="match status" value="1"/>
</dbReference>
<evidence type="ECO:0000313" key="7">
    <source>
        <dbReference type="Proteomes" id="UP000320672"/>
    </source>
</evidence>
<feature type="domain" description="Alanine racemase N-terminal" evidence="5">
    <location>
        <begin position="96"/>
        <end position="244"/>
    </location>
</feature>
<accession>A0A517MEA8</accession>
<dbReference type="NCBIfam" id="TIGR00044">
    <property type="entry name" value="YggS family pyridoxal phosphate-dependent enzyme"/>
    <property type="match status" value="1"/>
</dbReference>
<name>A0A517MEA8_9BACT</name>
<dbReference type="Proteomes" id="UP000320672">
    <property type="component" value="Chromosome"/>
</dbReference>
<dbReference type="InterPro" id="IPR029066">
    <property type="entry name" value="PLP-binding_barrel"/>
</dbReference>
<proteinExistence type="inferred from homology"/>
<sequence length="252" mass="27600">MLEFHAPLPAATVARVRDNWLSLQADVAAAAQRANRQPDSIRVVGVTKYVDPETAACLPAAGCLDLGENRPQMLWEKHAWLQEHAIDAAPVRWHLIGHLQRNKLRRTVPCLELLHSVDSLRLATSLGEQTAGKALRRIPLPVLLEINISGEDAKTGLTPQEARDVLEATLPYDGIQVIGLMGMAGFSSSPKQAQAEFAQLRCWRDAWQSEFGLSLPELSMGMSGDFEAAIAEGATLLRIGSRLFEGIERRPA</sequence>
<evidence type="ECO:0000256" key="2">
    <source>
        <dbReference type="HAMAP-Rule" id="MF_02087"/>
    </source>
</evidence>
<dbReference type="OrthoDB" id="9804072at2"/>
<evidence type="ECO:0000256" key="1">
    <source>
        <dbReference type="ARBA" id="ARBA00022898"/>
    </source>
</evidence>
<dbReference type="SUPFAM" id="SSF51419">
    <property type="entry name" value="PLP-binding barrel"/>
    <property type="match status" value="1"/>
</dbReference>
<dbReference type="GO" id="GO:0030170">
    <property type="term" value="F:pyridoxal phosphate binding"/>
    <property type="evidence" value="ECO:0007669"/>
    <property type="project" value="UniProtKB-UniRule"/>
</dbReference>
<evidence type="ECO:0000259" key="5">
    <source>
        <dbReference type="Pfam" id="PF01168"/>
    </source>
</evidence>
<evidence type="ECO:0000313" key="6">
    <source>
        <dbReference type="EMBL" id="QDS93107.1"/>
    </source>
</evidence>
<evidence type="ECO:0000256" key="4">
    <source>
        <dbReference type="RuleBase" id="RU004514"/>
    </source>
</evidence>
<dbReference type="PIRSF" id="PIRSF004848">
    <property type="entry name" value="YBL036c_PLPDEIII"/>
    <property type="match status" value="1"/>
</dbReference>
<dbReference type="PANTHER" id="PTHR10146">
    <property type="entry name" value="PROLINE SYNTHETASE CO-TRANSCRIBED BACTERIAL HOMOLOG PROTEIN"/>
    <property type="match status" value="1"/>
</dbReference>
<reference evidence="6 7" key="1">
    <citation type="submission" date="2019-02" db="EMBL/GenBank/DDBJ databases">
        <title>Deep-cultivation of Planctomycetes and their phenomic and genomic characterization uncovers novel biology.</title>
        <authorList>
            <person name="Wiegand S."/>
            <person name="Jogler M."/>
            <person name="Boedeker C."/>
            <person name="Pinto D."/>
            <person name="Vollmers J."/>
            <person name="Rivas-Marin E."/>
            <person name="Kohn T."/>
            <person name="Peeters S.H."/>
            <person name="Heuer A."/>
            <person name="Rast P."/>
            <person name="Oberbeckmann S."/>
            <person name="Bunk B."/>
            <person name="Jeske O."/>
            <person name="Meyerdierks A."/>
            <person name="Storesund J.E."/>
            <person name="Kallscheuer N."/>
            <person name="Luecker S."/>
            <person name="Lage O.M."/>
            <person name="Pohl T."/>
            <person name="Merkel B.J."/>
            <person name="Hornburger P."/>
            <person name="Mueller R.-W."/>
            <person name="Bruemmer F."/>
            <person name="Labrenz M."/>
            <person name="Spormann A.M."/>
            <person name="Op den Camp H."/>
            <person name="Overmann J."/>
            <person name="Amann R."/>
            <person name="Jetten M.S.M."/>
            <person name="Mascher T."/>
            <person name="Medema M.H."/>
            <person name="Devos D.P."/>
            <person name="Kaster A.-K."/>
            <person name="Ovreas L."/>
            <person name="Rohde M."/>
            <person name="Galperin M.Y."/>
            <person name="Jogler C."/>
        </authorList>
    </citation>
    <scope>NUCLEOTIDE SEQUENCE [LARGE SCALE GENOMIC DNA]</scope>
    <source>
        <strain evidence="6 7">FF011L</strain>
    </source>
</reference>
<dbReference type="RefSeq" id="WP_145351249.1">
    <property type="nucleotide sequence ID" value="NZ_CP036262.1"/>
</dbReference>
<comment type="function">
    <text evidence="2">Pyridoxal 5'-phosphate (PLP)-binding protein, which is involved in PLP homeostasis.</text>
</comment>
<gene>
    <name evidence="6" type="ORF">FF011L_18620</name>
</gene>
<dbReference type="Pfam" id="PF01168">
    <property type="entry name" value="Ala_racemase_N"/>
    <property type="match status" value="1"/>
</dbReference>
<protein>
    <recommendedName>
        <fullName evidence="2">Pyridoxal phosphate homeostasis protein</fullName>
        <shortName evidence="2">PLP homeostasis protein</shortName>
    </recommendedName>
</protein>
<keyword evidence="1 2" id="KW-0663">Pyridoxal phosphate</keyword>
<dbReference type="PANTHER" id="PTHR10146:SF14">
    <property type="entry name" value="PYRIDOXAL PHOSPHATE HOMEOSTASIS PROTEIN"/>
    <property type="match status" value="1"/>
</dbReference>
<dbReference type="EMBL" id="CP036262">
    <property type="protein sequence ID" value="QDS93107.1"/>
    <property type="molecule type" value="Genomic_DNA"/>
</dbReference>
<dbReference type="Gene3D" id="3.20.20.10">
    <property type="entry name" value="Alanine racemase"/>
    <property type="match status" value="1"/>
</dbReference>
<dbReference type="KEGG" id="rml:FF011L_18620"/>
<dbReference type="HAMAP" id="MF_02087">
    <property type="entry name" value="PLP_homeostasis"/>
    <property type="match status" value="1"/>
</dbReference>
<dbReference type="InterPro" id="IPR001608">
    <property type="entry name" value="Ala_racemase_N"/>
</dbReference>
<dbReference type="InterPro" id="IPR011078">
    <property type="entry name" value="PyrdxlP_homeostasis"/>
</dbReference>
<feature type="modified residue" description="N6-(pyridoxal phosphate)lysine" evidence="2 3">
    <location>
        <position position="48"/>
    </location>
</feature>
<organism evidence="6 7">
    <name type="scientific">Roseimaritima multifibrata</name>
    <dbReference type="NCBI Taxonomy" id="1930274"/>
    <lineage>
        <taxon>Bacteria</taxon>
        <taxon>Pseudomonadati</taxon>
        <taxon>Planctomycetota</taxon>
        <taxon>Planctomycetia</taxon>
        <taxon>Pirellulales</taxon>
        <taxon>Pirellulaceae</taxon>
        <taxon>Roseimaritima</taxon>
    </lineage>
</organism>
<comment type="cofactor">
    <cofactor evidence="3">
        <name>pyridoxal 5'-phosphate</name>
        <dbReference type="ChEBI" id="CHEBI:597326"/>
    </cofactor>
</comment>